<dbReference type="EMBL" id="NSGR01000010">
    <property type="protein sequence ID" value="PCH10669.1"/>
    <property type="molecule type" value="Genomic_DNA"/>
</dbReference>
<dbReference type="Pfam" id="PF01381">
    <property type="entry name" value="HTH_3"/>
    <property type="match status" value="1"/>
</dbReference>
<sequence>MLPERLKKLRIEAGLTQKELAKIIQTSQQNIGFYEKGERQPKNDTLTKLADFFNVSIDYLLGKTEKKDNDLKKAEFLFRSAVEDLKLTEEQQETFKQEINNFIEQRRKALKKS</sequence>
<dbReference type="SUPFAM" id="SSF47413">
    <property type="entry name" value="lambda repressor-like DNA-binding domains"/>
    <property type="match status" value="1"/>
</dbReference>
<dbReference type="GO" id="GO:0003677">
    <property type="term" value="F:DNA binding"/>
    <property type="evidence" value="ECO:0007669"/>
    <property type="project" value="UniProtKB-KW"/>
</dbReference>
<evidence type="ECO:0000259" key="2">
    <source>
        <dbReference type="PROSITE" id="PS50943"/>
    </source>
</evidence>
<organism evidence="3 4">
    <name type="scientific">Streptococcus parauberis</name>
    <dbReference type="NCBI Taxonomy" id="1348"/>
    <lineage>
        <taxon>Bacteria</taxon>
        <taxon>Bacillati</taxon>
        <taxon>Bacillota</taxon>
        <taxon>Bacilli</taxon>
        <taxon>Lactobacillales</taxon>
        <taxon>Streptococcaceae</taxon>
        <taxon>Streptococcus</taxon>
    </lineage>
</organism>
<dbReference type="CDD" id="cd00093">
    <property type="entry name" value="HTH_XRE"/>
    <property type="match status" value="1"/>
</dbReference>
<reference evidence="3 4" key="1">
    <citation type="submission" date="2016-06" db="EMBL/GenBank/DDBJ databases">
        <authorList>
            <person name="Haines A.N."/>
            <person name="Council K.R."/>
        </authorList>
    </citation>
    <scope>NUCLEOTIDE SEQUENCE [LARGE SCALE GENOMIC DNA]</scope>
    <source>
        <strain evidence="3 4">SP158-29</strain>
    </source>
</reference>
<dbReference type="PROSITE" id="PS50943">
    <property type="entry name" value="HTH_CROC1"/>
    <property type="match status" value="1"/>
</dbReference>
<evidence type="ECO:0000256" key="1">
    <source>
        <dbReference type="ARBA" id="ARBA00023125"/>
    </source>
</evidence>
<keyword evidence="1" id="KW-0238">DNA-binding</keyword>
<accession>A0A854WJJ2</accession>
<name>A0A854WJJ2_9STRE</name>
<dbReference type="SMART" id="SM00530">
    <property type="entry name" value="HTH_XRE"/>
    <property type="match status" value="1"/>
</dbReference>
<dbReference type="InterPro" id="IPR001387">
    <property type="entry name" value="Cro/C1-type_HTH"/>
</dbReference>
<comment type="caution">
    <text evidence="3">The sequence shown here is derived from an EMBL/GenBank/DDBJ whole genome shotgun (WGS) entry which is preliminary data.</text>
</comment>
<feature type="domain" description="HTH cro/C1-type" evidence="2">
    <location>
        <begin position="6"/>
        <end position="60"/>
    </location>
</feature>
<dbReference type="AlphaFoldDB" id="A0A854WJJ2"/>
<dbReference type="PANTHER" id="PTHR46558:SF11">
    <property type="entry name" value="HTH-TYPE TRANSCRIPTIONAL REGULATOR XRE"/>
    <property type="match status" value="1"/>
</dbReference>
<dbReference type="PANTHER" id="PTHR46558">
    <property type="entry name" value="TRACRIPTIONAL REGULATORY PROTEIN-RELATED-RELATED"/>
    <property type="match status" value="1"/>
</dbReference>
<dbReference type="Gene3D" id="1.10.260.40">
    <property type="entry name" value="lambda repressor-like DNA-binding domains"/>
    <property type="match status" value="1"/>
</dbReference>
<evidence type="ECO:0000313" key="4">
    <source>
        <dbReference type="Proteomes" id="UP000217465"/>
    </source>
</evidence>
<dbReference type="InterPro" id="IPR010982">
    <property type="entry name" value="Lambda_DNA-bd_dom_sf"/>
</dbReference>
<dbReference type="Proteomes" id="UP000217465">
    <property type="component" value="Unassembled WGS sequence"/>
</dbReference>
<evidence type="ECO:0000313" key="3">
    <source>
        <dbReference type="EMBL" id="PCH10669.1"/>
    </source>
</evidence>
<gene>
    <name evidence="3" type="primary">immR_4</name>
    <name evidence="3" type="ORF">A9Y57_01959</name>
</gene>
<protein>
    <submittedName>
        <fullName evidence="3">HTH-type transcriptional regulator ImmR</fullName>
    </submittedName>
</protein>
<proteinExistence type="predicted"/>